<feature type="compositionally biased region" description="Basic residues" evidence="3">
    <location>
        <begin position="805"/>
        <end position="822"/>
    </location>
</feature>
<dbReference type="EMBL" id="NAJM01000069">
    <property type="protein sequence ID" value="RVX66091.1"/>
    <property type="molecule type" value="Genomic_DNA"/>
</dbReference>
<dbReference type="Proteomes" id="UP000288859">
    <property type="component" value="Unassembled WGS sequence"/>
</dbReference>
<dbReference type="GO" id="GO:0006338">
    <property type="term" value="P:chromatin remodeling"/>
    <property type="evidence" value="ECO:0007669"/>
    <property type="project" value="TreeGrafter"/>
</dbReference>
<dbReference type="Pfam" id="PF17035">
    <property type="entry name" value="BET"/>
    <property type="match status" value="1"/>
</dbReference>
<evidence type="ECO:0008006" key="8">
    <source>
        <dbReference type="Google" id="ProtNLM"/>
    </source>
</evidence>
<dbReference type="AlphaFoldDB" id="A0A438MS76"/>
<evidence type="ECO:0000259" key="5">
    <source>
        <dbReference type="PROSITE" id="PS51525"/>
    </source>
</evidence>
<dbReference type="SMART" id="SM00297">
    <property type="entry name" value="BROMO"/>
    <property type="match status" value="2"/>
</dbReference>
<feature type="compositionally biased region" description="Pro residues" evidence="3">
    <location>
        <begin position="266"/>
        <end position="282"/>
    </location>
</feature>
<dbReference type="SUPFAM" id="SSF47370">
    <property type="entry name" value="Bromodomain"/>
    <property type="match status" value="2"/>
</dbReference>
<dbReference type="Pfam" id="PF00439">
    <property type="entry name" value="Bromodomain"/>
    <property type="match status" value="2"/>
</dbReference>
<evidence type="ECO:0000313" key="6">
    <source>
        <dbReference type="EMBL" id="RVX66091.1"/>
    </source>
</evidence>
<dbReference type="PRINTS" id="PR00503">
    <property type="entry name" value="BROMODOMAIN"/>
</dbReference>
<evidence type="ECO:0000256" key="2">
    <source>
        <dbReference type="PROSITE-ProRule" id="PRU00035"/>
    </source>
</evidence>
<dbReference type="PROSITE" id="PS00633">
    <property type="entry name" value="BROMODOMAIN_1"/>
    <property type="match status" value="1"/>
</dbReference>
<dbReference type="PROSITE" id="PS51525">
    <property type="entry name" value="NET"/>
    <property type="match status" value="1"/>
</dbReference>
<name>A0A438MS76_EXOME</name>
<feature type="compositionally biased region" description="Acidic residues" evidence="3">
    <location>
        <begin position="754"/>
        <end position="778"/>
    </location>
</feature>
<feature type="region of interest" description="Disordered" evidence="3">
    <location>
        <begin position="223"/>
        <end position="339"/>
    </location>
</feature>
<sequence length="999" mass="108356">MDVEMQLESNGFVAPPPIFLSHDLTFSRLPKQFESTSNQPPESHLTENLAASVSNSEANLNSLPPKPFVAEPSPQPELPQTAPEAVSDTIPALPPEVTTPAVNGISEHTQAVETNISTTIPDSHPSSTIPDEPTVPLPPPPTATTTTLAQDDTPTDSVIPSSIPTESPTLTTPFESTQPTMELLKPVADPTQPPISDLRTEPHSDALSADAVAAVEAEKHKLDNAADDSIAPAKPETVEHLVSSEASPVEPVTITPAEPLTATGLPSPPAQSPPPAPRPEPATLPSEKPVLEPTVVSAPLSSEQPTPVAAVSPTPEPVVSADVPPPEPEEPAAPAPTPIVTTLPNIQLEDQIMTDAPPAVVKQAREREDDGEEQDRAAKRIKTDEPDQKTEESTFKVPDVPAPVSQSSPAPNGVSSSVGAPVDGDDSVTTARLAHMKKVISNLKKSNASSAFRLPVDYVHLNIPNYPDIIKHPMDLSTIDQRLKQNKYTSVSAFVSDFELIVSNCFAFNGPEHGVSQQAKKMQSSFNGQMANLPKASIEDPSKEKKAARKQEPTRQAPPRRPSVSTAVQRPVVANPSPKAAAPATPSFAPGPDGIPLIRRDSSLADGRPKRAIVPTKRNQEFGSGRPKKKKYELQLKFCEEVLKEISHPRHWTINQYFTHPVDPVALNIPTYFQIIRKPMDLGTVKDNLDKNVYEKAKDFEEDVRLIFKNCFKFNPEGDLVNQSGHQLEALFNQKWAAKDEWLASREPPSEPQSEAEDDENAEEESEEDAADDSDEEEAARQQQIALLQKQMEEMSKQMAGLTQKKPKKSKSPSTKKPKAKAGKKEKQGPGAVSSAKDKKDKKKPSKSKADKDRAVTFAEKQYISNGIAMLPEKQMQEALKIIQSSVPSLANSDQNEIELDIEEVPTHALLRLLNFVKKYAGPPPVEIRPEQQDVYNAPAVTKTKKSKPMNKHEQEAQIEELRGKLGAYGGAVSPNAMQSIEGNDSSDDDDGSEESEEE</sequence>
<evidence type="ECO:0000259" key="4">
    <source>
        <dbReference type="PROSITE" id="PS50014"/>
    </source>
</evidence>
<feature type="compositionally biased region" description="Basic and acidic residues" evidence="3">
    <location>
        <begin position="537"/>
        <end position="553"/>
    </location>
</feature>
<feature type="region of interest" description="Disordered" evidence="3">
    <location>
        <begin position="31"/>
        <end position="209"/>
    </location>
</feature>
<dbReference type="InterPro" id="IPR001487">
    <property type="entry name" value="Bromodomain"/>
</dbReference>
<feature type="region of interest" description="Disordered" evidence="3">
    <location>
        <begin position="533"/>
        <end position="593"/>
    </location>
</feature>
<feature type="compositionally biased region" description="Polar residues" evidence="3">
    <location>
        <begin position="49"/>
        <end position="62"/>
    </location>
</feature>
<feature type="region of interest" description="Disordered" evidence="3">
    <location>
        <begin position="742"/>
        <end position="857"/>
    </location>
</feature>
<dbReference type="GO" id="GO:0000785">
    <property type="term" value="C:chromatin"/>
    <property type="evidence" value="ECO:0007669"/>
    <property type="project" value="TreeGrafter"/>
</dbReference>
<reference evidence="6 7" key="1">
    <citation type="submission" date="2017-03" db="EMBL/GenBank/DDBJ databases">
        <title>Genomes of endolithic fungi from Antarctica.</title>
        <authorList>
            <person name="Coleine C."/>
            <person name="Masonjones S."/>
            <person name="Stajich J.E."/>
        </authorList>
    </citation>
    <scope>NUCLEOTIDE SEQUENCE [LARGE SCALE GENOMIC DNA]</scope>
    <source>
        <strain evidence="6 7">CCFEE 6314</strain>
    </source>
</reference>
<feature type="domain" description="Bromo" evidence="4">
    <location>
        <begin position="650"/>
        <end position="722"/>
    </location>
</feature>
<feature type="region of interest" description="Disordered" evidence="3">
    <location>
        <begin position="351"/>
        <end position="422"/>
    </location>
</feature>
<dbReference type="InterPro" id="IPR050935">
    <property type="entry name" value="Bromo_chromatin_reader"/>
</dbReference>
<feature type="compositionally biased region" description="Basic and acidic residues" evidence="3">
    <location>
        <begin position="951"/>
        <end position="964"/>
    </location>
</feature>
<dbReference type="VEuPathDB" id="FungiDB:PV10_01511"/>
<feature type="region of interest" description="Disordered" evidence="3">
    <location>
        <begin position="925"/>
        <end position="999"/>
    </location>
</feature>
<dbReference type="PROSITE" id="PS50014">
    <property type="entry name" value="BROMODOMAIN_2"/>
    <property type="match status" value="2"/>
</dbReference>
<dbReference type="Gene3D" id="1.20.920.10">
    <property type="entry name" value="Bromodomain-like"/>
    <property type="match status" value="2"/>
</dbReference>
<feature type="compositionally biased region" description="Acidic residues" evidence="3">
    <location>
        <begin position="985"/>
        <end position="999"/>
    </location>
</feature>
<proteinExistence type="predicted"/>
<dbReference type="InterPro" id="IPR027353">
    <property type="entry name" value="NET_dom"/>
</dbReference>
<dbReference type="Gene3D" id="1.20.1270.220">
    <property type="match status" value="1"/>
</dbReference>
<evidence type="ECO:0000313" key="7">
    <source>
        <dbReference type="Proteomes" id="UP000288859"/>
    </source>
</evidence>
<evidence type="ECO:0000256" key="1">
    <source>
        <dbReference type="ARBA" id="ARBA00023117"/>
    </source>
</evidence>
<dbReference type="CDD" id="cd05499">
    <property type="entry name" value="Bromo_BDF1_2_II"/>
    <property type="match status" value="1"/>
</dbReference>
<feature type="compositionally biased region" description="Basic and acidic residues" evidence="3">
    <location>
        <begin position="363"/>
        <end position="394"/>
    </location>
</feature>
<feature type="compositionally biased region" description="Pro residues" evidence="3">
    <location>
        <begin position="133"/>
        <end position="142"/>
    </location>
</feature>
<organism evidence="6 7">
    <name type="scientific">Exophiala mesophila</name>
    <name type="common">Black yeast-like fungus</name>
    <dbReference type="NCBI Taxonomy" id="212818"/>
    <lineage>
        <taxon>Eukaryota</taxon>
        <taxon>Fungi</taxon>
        <taxon>Dikarya</taxon>
        <taxon>Ascomycota</taxon>
        <taxon>Pezizomycotina</taxon>
        <taxon>Eurotiomycetes</taxon>
        <taxon>Chaetothyriomycetidae</taxon>
        <taxon>Chaetothyriales</taxon>
        <taxon>Herpotrichiellaceae</taxon>
        <taxon>Exophiala</taxon>
    </lineage>
</organism>
<keyword evidence="1 2" id="KW-0103">Bromodomain</keyword>
<feature type="domain" description="NET" evidence="5">
    <location>
        <begin position="846"/>
        <end position="928"/>
    </location>
</feature>
<feature type="compositionally biased region" description="Low complexity" evidence="3">
    <location>
        <begin position="143"/>
        <end position="156"/>
    </location>
</feature>
<feature type="compositionally biased region" description="Pro residues" evidence="3">
    <location>
        <begin position="323"/>
        <end position="337"/>
    </location>
</feature>
<dbReference type="GO" id="GO:0006355">
    <property type="term" value="P:regulation of DNA-templated transcription"/>
    <property type="evidence" value="ECO:0007669"/>
    <property type="project" value="TreeGrafter"/>
</dbReference>
<gene>
    <name evidence="6" type="ORF">B0A52_10025</name>
</gene>
<dbReference type="InterPro" id="IPR018359">
    <property type="entry name" value="Bromodomain_CS"/>
</dbReference>
<accession>A0A438MS76</accession>
<comment type="caution">
    <text evidence="6">The sequence shown here is derived from an EMBL/GenBank/DDBJ whole genome shotgun (WGS) entry which is preliminary data.</text>
</comment>
<dbReference type="GO" id="GO:0005634">
    <property type="term" value="C:nucleus"/>
    <property type="evidence" value="ECO:0007669"/>
    <property type="project" value="TreeGrafter"/>
</dbReference>
<dbReference type="PANTHER" id="PTHR22880">
    <property type="entry name" value="FALZ-RELATED BROMODOMAIN-CONTAINING PROTEINS"/>
    <property type="match status" value="1"/>
</dbReference>
<feature type="compositionally biased region" description="Polar residues" evidence="3">
    <location>
        <begin position="158"/>
        <end position="180"/>
    </location>
</feature>
<dbReference type="PANTHER" id="PTHR22880:SF225">
    <property type="entry name" value="BROMODOMAIN-CONTAINING PROTEIN BET-1-RELATED"/>
    <property type="match status" value="1"/>
</dbReference>
<feature type="compositionally biased region" description="Low complexity" evidence="3">
    <location>
        <begin position="571"/>
        <end position="592"/>
    </location>
</feature>
<dbReference type="OrthoDB" id="784962at2759"/>
<feature type="compositionally biased region" description="Low complexity" evidence="3">
    <location>
        <begin position="397"/>
        <end position="411"/>
    </location>
</feature>
<dbReference type="InterPro" id="IPR036427">
    <property type="entry name" value="Bromodomain-like_sf"/>
</dbReference>
<feature type="compositionally biased region" description="Polar residues" evidence="3">
    <location>
        <begin position="106"/>
        <end position="129"/>
    </location>
</feature>
<evidence type="ECO:0000256" key="3">
    <source>
        <dbReference type="SAM" id="MobiDB-lite"/>
    </source>
</evidence>
<dbReference type="InterPro" id="IPR038336">
    <property type="entry name" value="NET_sf"/>
</dbReference>
<protein>
    <recommendedName>
        <fullName evidence="8">Bromo domain-containing protein</fullName>
    </recommendedName>
</protein>
<feature type="domain" description="Bromo" evidence="4">
    <location>
        <begin position="444"/>
        <end position="516"/>
    </location>
</feature>